<gene>
    <name evidence="2" type="ORF">L833_3976</name>
</gene>
<organism evidence="2 3">
    <name type="scientific">Mycobacteroides abscessus MAB_091912_2446</name>
    <dbReference type="NCBI Taxonomy" id="1335414"/>
    <lineage>
        <taxon>Bacteria</taxon>
        <taxon>Bacillati</taxon>
        <taxon>Actinomycetota</taxon>
        <taxon>Actinomycetes</taxon>
        <taxon>Mycobacteriales</taxon>
        <taxon>Mycobacteriaceae</taxon>
        <taxon>Mycobacteroides</taxon>
        <taxon>Mycobacteroides abscessus</taxon>
    </lineage>
</organism>
<proteinExistence type="predicted"/>
<accession>A0A829M9T6</accession>
<dbReference type="AlphaFoldDB" id="A0A829M9T6"/>
<evidence type="ECO:0000313" key="3">
    <source>
        <dbReference type="Proteomes" id="UP000018502"/>
    </source>
</evidence>
<name>A0A829M9T6_9MYCO</name>
<evidence type="ECO:0000256" key="1">
    <source>
        <dbReference type="SAM" id="MobiDB-lite"/>
    </source>
</evidence>
<evidence type="ECO:0000313" key="2">
    <source>
        <dbReference type="EMBL" id="ESV61581.1"/>
    </source>
</evidence>
<comment type="caution">
    <text evidence="2">The sequence shown here is derived from an EMBL/GenBank/DDBJ whole genome shotgun (WGS) entry which is preliminary data.</text>
</comment>
<dbReference type="Proteomes" id="UP000018502">
    <property type="component" value="Unassembled WGS sequence"/>
</dbReference>
<sequence length="132" mass="14587">MGSREEIRAAMERLLNGDAQHTDGRLTKTNLAVEAGVGRATLYRQHDLMAEWARRVTESDIAPPAASAAATIAHLTRQLADERSRRRESDRIANGLAFVVAELYRALEARTPPNSSRGTIIPINAKTRRRAD</sequence>
<protein>
    <submittedName>
        <fullName evidence="2">Uncharacterized protein</fullName>
    </submittedName>
</protein>
<reference evidence="2 3" key="1">
    <citation type="journal article" date="2014" name="Emerg. Infect. Dis.">
        <title>High-level Relatedness among Mycobacterium abscessus subsp. massiliense Strains from Widely Separated Outbreaks.</title>
        <authorList>
            <person name="Tettelin H."/>
            <person name="Davidson R.M."/>
            <person name="Agrawal S."/>
            <person name="Aitken M.L."/>
            <person name="Shallom S."/>
            <person name="Hasan N.A."/>
            <person name="Strong M."/>
            <person name="Nogueira de Moura V.C."/>
            <person name="De Groote M.A."/>
            <person name="Duarte R.S."/>
            <person name="Hine E."/>
            <person name="Parankush S."/>
            <person name="Su Q."/>
            <person name="Daugherty S.C."/>
            <person name="Fraser C.M."/>
            <person name="Brown-Elliott B.A."/>
            <person name="Wallace R.J.Jr."/>
            <person name="Holland S.M."/>
            <person name="Sampaio E.P."/>
            <person name="Olivier K.N."/>
            <person name="Jackson M."/>
            <person name="Zelazny A.M."/>
        </authorList>
    </citation>
    <scope>NUCLEOTIDE SEQUENCE [LARGE SCALE GENOMIC DNA]</scope>
    <source>
        <strain evidence="2 3">MAB_091912_2446</strain>
    </source>
</reference>
<dbReference type="EMBL" id="AYTF01000002">
    <property type="protein sequence ID" value="ESV61581.1"/>
    <property type="molecule type" value="Genomic_DNA"/>
</dbReference>
<feature type="region of interest" description="Disordered" evidence="1">
    <location>
        <begin position="111"/>
        <end position="132"/>
    </location>
</feature>